<dbReference type="Gene3D" id="3.40.50.1820">
    <property type="entry name" value="alpha/beta hydrolase"/>
    <property type="match status" value="1"/>
</dbReference>
<dbReference type="Proteomes" id="UP000190989">
    <property type="component" value="Unassembled WGS sequence"/>
</dbReference>
<dbReference type="AlphaFoldDB" id="A0A1U6IQK4"/>
<dbReference type="Pfam" id="PF06057">
    <property type="entry name" value="VirJ"/>
    <property type="match status" value="1"/>
</dbReference>
<sequence>MKKLLIALAAVLTAGAGFLGYIGYFGGETFVPVAASPQATDARAGLAAVVLSGDMGFRIGMGPKIAARLAADGIPVIGVNSLVYFRHQRSPQEVRALVETAIEKALTFGHADRVILVGQSFGSDMIPVALSAMPGPVRAKIAKVIMVVPTDTLFLRASPSEMFNWSKPDADAVQGARRLTWIPVVCVSGAKETTSLCPYMDQPNVMHVQLPGGHYLNDDVDALHRVISDAIRSARATTAKERG</sequence>
<dbReference type="STRING" id="428990.SAMN06295987_11147"/>
<organism evidence="2 3">
    <name type="scientific">Novosphingobium mathurense</name>
    <dbReference type="NCBI Taxonomy" id="428990"/>
    <lineage>
        <taxon>Bacteria</taxon>
        <taxon>Pseudomonadati</taxon>
        <taxon>Pseudomonadota</taxon>
        <taxon>Alphaproteobacteria</taxon>
        <taxon>Sphingomonadales</taxon>
        <taxon>Sphingomonadaceae</taxon>
        <taxon>Novosphingobium</taxon>
    </lineage>
</organism>
<evidence type="ECO:0000313" key="3">
    <source>
        <dbReference type="Proteomes" id="UP000190989"/>
    </source>
</evidence>
<name>A0A1U6IQK4_9SPHN</name>
<dbReference type="RefSeq" id="WP_079731788.1">
    <property type="nucleotide sequence ID" value="NZ_FVZE01000011.1"/>
</dbReference>
<reference evidence="3" key="1">
    <citation type="submission" date="2017-02" db="EMBL/GenBank/DDBJ databases">
        <authorList>
            <person name="Varghese N."/>
            <person name="Submissions S."/>
        </authorList>
    </citation>
    <scope>NUCLEOTIDE SEQUENCE [LARGE SCALE GENOMIC DNA]</scope>
    <source>
        <strain evidence="3">SM117</strain>
    </source>
</reference>
<accession>A0A1U6IQK4</accession>
<protein>
    <submittedName>
        <fullName evidence="2">Virulence protein (VirJ)</fullName>
    </submittedName>
</protein>
<dbReference type="InterPro" id="IPR029058">
    <property type="entry name" value="AB_hydrolase_fold"/>
</dbReference>
<keyword evidence="3" id="KW-1185">Reference proteome</keyword>
<dbReference type="InterPro" id="IPR010333">
    <property type="entry name" value="VirJ"/>
</dbReference>
<dbReference type="SUPFAM" id="SSF53474">
    <property type="entry name" value="alpha/beta-Hydrolases"/>
    <property type="match status" value="1"/>
</dbReference>
<dbReference type="EMBL" id="FVZE01000011">
    <property type="protein sequence ID" value="SLK10315.1"/>
    <property type="molecule type" value="Genomic_DNA"/>
</dbReference>
<evidence type="ECO:0000313" key="2">
    <source>
        <dbReference type="EMBL" id="SLK10315.1"/>
    </source>
</evidence>
<feature type="domain" description="Bacterial virulence" evidence="1">
    <location>
        <begin position="48"/>
        <end position="233"/>
    </location>
</feature>
<gene>
    <name evidence="2" type="ORF">SAMN06295987_11147</name>
</gene>
<evidence type="ECO:0000259" key="1">
    <source>
        <dbReference type="Pfam" id="PF06057"/>
    </source>
</evidence>
<proteinExistence type="predicted"/>